<accession>A0A485M2J8</accession>
<reference evidence="1" key="1">
    <citation type="submission" date="2019-03" db="EMBL/GenBank/DDBJ databases">
        <authorList>
            <person name="Hao L."/>
        </authorList>
    </citation>
    <scope>NUCLEOTIDE SEQUENCE</scope>
</reference>
<proteinExistence type="predicted"/>
<dbReference type="AlphaFoldDB" id="A0A485M2J8"/>
<name>A0A485M2J8_9ZZZZ</name>
<organism evidence="1">
    <name type="scientific">anaerobic digester metagenome</name>
    <dbReference type="NCBI Taxonomy" id="1263854"/>
    <lineage>
        <taxon>unclassified sequences</taxon>
        <taxon>metagenomes</taxon>
        <taxon>ecological metagenomes</taxon>
    </lineage>
</organism>
<sequence length="46" mass="4909">MSEAEIASILGILGDVGIAALIRRHPFKTDIQAEVLPEAGMALRFS</sequence>
<evidence type="ECO:0000313" key="1">
    <source>
        <dbReference type="EMBL" id="VFU13159.1"/>
    </source>
</evidence>
<dbReference type="EMBL" id="CAADRN010000119">
    <property type="protein sequence ID" value="VFU13159.1"/>
    <property type="molecule type" value="Genomic_DNA"/>
</dbReference>
<protein>
    <submittedName>
        <fullName evidence="1">Uncharacterized protein</fullName>
    </submittedName>
</protein>
<gene>
    <name evidence="1" type="ORF">SCFA_2050006</name>
</gene>